<dbReference type="PROSITE" id="PS50850">
    <property type="entry name" value="MFS"/>
    <property type="match status" value="1"/>
</dbReference>
<keyword evidence="3" id="KW-0813">Transport</keyword>
<dbReference type="GO" id="GO:0000329">
    <property type="term" value="C:fungal-type vacuole membrane"/>
    <property type="evidence" value="ECO:0007669"/>
    <property type="project" value="TreeGrafter"/>
</dbReference>
<dbReference type="SUPFAM" id="SSF103473">
    <property type="entry name" value="MFS general substrate transporter"/>
    <property type="match status" value="1"/>
</dbReference>
<proteinExistence type="inferred from homology"/>
<feature type="transmembrane region" description="Helical" evidence="8">
    <location>
        <begin position="86"/>
        <end position="110"/>
    </location>
</feature>
<feature type="transmembrane region" description="Helical" evidence="8">
    <location>
        <begin position="238"/>
        <end position="265"/>
    </location>
</feature>
<feature type="transmembrane region" description="Helical" evidence="8">
    <location>
        <begin position="308"/>
        <end position="326"/>
    </location>
</feature>
<evidence type="ECO:0000256" key="3">
    <source>
        <dbReference type="ARBA" id="ARBA00022448"/>
    </source>
</evidence>
<keyword evidence="5 8" id="KW-1133">Transmembrane helix</keyword>
<evidence type="ECO:0000256" key="5">
    <source>
        <dbReference type="ARBA" id="ARBA00022989"/>
    </source>
</evidence>
<evidence type="ECO:0000259" key="9">
    <source>
        <dbReference type="PROSITE" id="PS50850"/>
    </source>
</evidence>
<dbReference type="GO" id="GO:0012505">
    <property type="term" value="C:endomembrane system"/>
    <property type="evidence" value="ECO:0007669"/>
    <property type="project" value="UniProtKB-SubCell"/>
</dbReference>
<evidence type="ECO:0000256" key="2">
    <source>
        <dbReference type="ARBA" id="ARBA00008335"/>
    </source>
</evidence>
<dbReference type="PANTHER" id="PTHR23501:SF84">
    <property type="entry name" value="VACUOLAR MEMBRANE AMINO ACID UPTAKE TRANSPORTER FNX2"/>
    <property type="match status" value="1"/>
</dbReference>
<dbReference type="GO" id="GO:0015174">
    <property type="term" value="F:basic amino acid transmembrane transporter activity"/>
    <property type="evidence" value="ECO:0007669"/>
    <property type="project" value="TreeGrafter"/>
</dbReference>
<evidence type="ECO:0000256" key="8">
    <source>
        <dbReference type="SAM" id="Phobius"/>
    </source>
</evidence>
<protein>
    <recommendedName>
        <fullName evidence="9">Major facilitator superfamily (MFS) profile domain-containing protein</fullName>
    </recommendedName>
</protein>
<accession>A0A8H7WHN8</accession>
<comment type="similarity">
    <text evidence="2">Belongs to the major facilitator superfamily.</text>
</comment>
<dbReference type="InterPro" id="IPR020846">
    <property type="entry name" value="MFS_dom"/>
</dbReference>
<comment type="subcellular location">
    <subcellularLocation>
        <location evidence="1">Endomembrane system</location>
        <topology evidence="1">Multi-pass membrane protein</topology>
    </subcellularLocation>
</comment>
<dbReference type="Gene3D" id="1.20.1250.20">
    <property type="entry name" value="MFS general substrate transporter like domains"/>
    <property type="match status" value="1"/>
</dbReference>
<reference evidence="10" key="1">
    <citation type="submission" date="2021-02" db="EMBL/GenBank/DDBJ databases">
        <title>Genome sequence Cadophora malorum strain M34.</title>
        <authorList>
            <person name="Stefanovic E."/>
            <person name="Vu D."/>
            <person name="Scully C."/>
            <person name="Dijksterhuis J."/>
            <person name="Roader J."/>
            <person name="Houbraken J."/>
        </authorList>
    </citation>
    <scope>NUCLEOTIDE SEQUENCE</scope>
    <source>
        <strain evidence="10">M34</strain>
    </source>
</reference>
<dbReference type="OrthoDB" id="6770063at2759"/>
<feature type="compositionally biased region" description="Basic and acidic residues" evidence="7">
    <location>
        <begin position="11"/>
        <end position="22"/>
    </location>
</feature>
<feature type="compositionally biased region" description="Polar residues" evidence="7">
    <location>
        <begin position="24"/>
        <end position="33"/>
    </location>
</feature>
<feature type="transmembrane region" description="Helical" evidence="8">
    <location>
        <begin position="444"/>
        <end position="470"/>
    </location>
</feature>
<gene>
    <name evidence="10" type="ORF">IFR04_001910</name>
</gene>
<dbReference type="Pfam" id="PF07690">
    <property type="entry name" value="MFS_1"/>
    <property type="match status" value="1"/>
</dbReference>
<comment type="caution">
    <text evidence="10">The sequence shown here is derived from an EMBL/GenBank/DDBJ whole genome shotgun (WGS) entry which is preliminary data.</text>
</comment>
<feature type="transmembrane region" description="Helical" evidence="8">
    <location>
        <begin position="122"/>
        <end position="140"/>
    </location>
</feature>
<name>A0A8H7WHN8_9HELO</name>
<feature type="transmembrane region" description="Helical" evidence="8">
    <location>
        <begin position="410"/>
        <end position="438"/>
    </location>
</feature>
<feature type="transmembrane region" description="Helical" evidence="8">
    <location>
        <begin position="277"/>
        <end position="296"/>
    </location>
</feature>
<keyword evidence="4 8" id="KW-0812">Transmembrane</keyword>
<feature type="region of interest" description="Disordered" evidence="7">
    <location>
        <begin position="1"/>
        <end position="57"/>
    </location>
</feature>
<sequence length="582" mass="62213">MAPSNDGNPEPTERTSLLRESDESSGSKPTYSNPDDGIATGVRPSSNGHGSILKNGDNSAIDEEIGEVEEDNNPLFDGNPAINMRLLFPAVALGILLSAADQTIIVSSYGKIGSDLKALNNTSWIATAYFLTLTSFQPLYGKLSDIFGRKPCLLFAYTIFGLGCLFCGLARNLNELVAARAFAGIGGGGMTTVVSILFSDIIPLRERGTWQGYMNIVYAFGASLGAPLGGILSDSIGWRWAFIIQFPLTLLASLIVALVLHLPPIDSTHWLSKLRRIDFLGAFTLILAISSLLIGLDRGSNTSWTSPLTLTTLLLSLPLFALFIYTEMRIATHPFAPGHIIFTPTLLASYLCNFFSLAAYMGSVFYIPLYLQAVDGMSATSAGLRFIPVMVCSVSGSLGAGKIMHWSGRYYVLTIASLGMSVLGSILIFMFSGGFGILGSFSSWFLILGLGMSALGGGSAITTTLINVIANADAKDQAIATACTYLFRSLGSVVGVSLAATVVQQRLRVGLSERLKSGEEADRIVEGVRQSLDFIEGLEPGVRKVVRHCYQLATNAAFGMSVVIVCMAVVCACFIREKRLSK</sequence>
<evidence type="ECO:0000256" key="7">
    <source>
        <dbReference type="SAM" id="MobiDB-lite"/>
    </source>
</evidence>
<feature type="transmembrane region" description="Helical" evidence="8">
    <location>
        <begin position="152"/>
        <end position="171"/>
    </location>
</feature>
<dbReference type="AlphaFoldDB" id="A0A8H7WHN8"/>
<evidence type="ECO:0000313" key="11">
    <source>
        <dbReference type="Proteomes" id="UP000664132"/>
    </source>
</evidence>
<keyword evidence="11" id="KW-1185">Reference proteome</keyword>
<evidence type="ECO:0000256" key="1">
    <source>
        <dbReference type="ARBA" id="ARBA00004127"/>
    </source>
</evidence>
<feature type="domain" description="Major facilitator superfamily (MFS) profile" evidence="9">
    <location>
        <begin position="87"/>
        <end position="580"/>
    </location>
</feature>
<dbReference type="InterPro" id="IPR036259">
    <property type="entry name" value="MFS_trans_sf"/>
</dbReference>
<dbReference type="PANTHER" id="PTHR23501">
    <property type="entry name" value="MAJOR FACILITATOR SUPERFAMILY"/>
    <property type="match status" value="1"/>
</dbReference>
<evidence type="ECO:0000256" key="6">
    <source>
        <dbReference type="ARBA" id="ARBA00023136"/>
    </source>
</evidence>
<evidence type="ECO:0000256" key="4">
    <source>
        <dbReference type="ARBA" id="ARBA00022692"/>
    </source>
</evidence>
<feature type="transmembrane region" description="Helical" evidence="8">
    <location>
        <begin position="482"/>
        <end position="503"/>
    </location>
</feature>
<organism evidence="10 11">
    <name type="scientific">Cadophora malorum</name>
    <dbReference type="NCBI Taxonomy" id="108018"/>
    <lineage>
        <taxon>Eukaryota</taxon>
        <taxon>Fungi</taxon>
        <taxon>Dikarya</taxon>
        <taxon>Ascomycota</taxon>
        <taxon>Pezizomycotina</taxon>
        <taxon>Leotiomycetes</taxon>
        <taxon>Helotiales</taxon>
        <taxon>Ploettnerulaceae</taxon>
        <taxon>Cadophora</taxon>
    </lineage>
</organism>
<feature type="transmembrane region" description="Helical" evidence="8">
    <location>
        <begin position="210"/>
        <end position="232"/>
    </location>
</feature>
<evidence type="ECO:0000313" key="10">
    <source>
        <dbReference type="EMBL" id="KAG4424939.1"/>
    </source>
</evidence>
<dbReference type="GO" id="GO:0046943">
    <property type="term" value="F:carboxylic acid transmembrane transporter activity"/>
    <property type="evidence" value="ECO:0007669"/>
    <property type="project" value="UniProtKB-ARBA"/>
</dbReference>
<feature type="transmembrane region" description="Helical" evidence="8">
    <location>
        <begin position="556"/>
        <end position="575"/>
    </location>
</feature>
<dbReference type="Proteomes" id="UP000664132">
    <property type="component" value="Unassembled WGS sequence"/>
</dbReference>
<dbReference type="EMBL" id="JAFJYH010000015">
    <property type="protein sequence ID" value="KAG4424939.1"/>
    <property type="molecule type" value="Genomic_DNA"/>
</dbReference>
<feature type="transmembrane region" description="Helical" evidence="8">
    <location>
        <begin position="177"/>
        <end position="198"/>
    </location>
</feature>
<dbReference type="InterPro" id="IPR011701">
    <property type="entry name" value="MFS"/>
</dbReference>
<dbReference type="Gene3D" id="1.20.1720.10">
    <property type="entry name" value="Multidrug resistance protein D"/>
    <property type="match status" value="1"/>
</dbReference>
<dbReference type="FunFam" id="1.20.1720.10:FF:000013">
    <property type="entry name" value="Related to multidrug resistance proteins"/>
    <property type="match status" value="1"/>
</dbReference>
<keyword evidence="6 8" id="KW-0472">Membrane</keyword>
<dbReference type="CDD" id="cd17502">
    <property type="entry name" value="MFS_Azr1_MDR_like"/>
    <property type="match status" value="1"/>
</dbReference>